<accession>A0A315YQF2</accession>
<gene>
    <name evidence="2" type="ORF">BC781_1301</name>
</gene>
<keyword evidence="1" id="KW-0812">Transmembrane</keyword>
<evidence type="ECO:0000256" key="1">
    <source>
        <dbReference type="SAM" id="Phobius"/>
    </source>
</evidence>
<evidence type="ECO:0000313" key="2">
    <source>
        <dbReference type="EMBL" id="PWJ29984.1"/>
    </source>
</evidence>
<protein>
    <submittedName>
        <fullName evidence="2">Uncharacterized protein</fullName>
    </submittedName>
</protein>
<feature type="transmembrane region" description="Helical" evidence="1">
    <location>
        <begin position="66"/>
        <end position="84"/>
    </location>
</feature>
<feature type="transmembrane region" description="Helical" evidence="1">
    <location>
        <begin position="96"/>
        <end position="117"/>
    </location>
</feature>
<keyword evidence="1" id="KW-1133">Transmembrane helix</keyword>
<evidence type="ECO:0000313" key="3">
    <source>
        <dbReference type="Proteomes" id="UP000245535"/>
    </source>
</evidence>
<organism evidence="2 3">
    <name type="scientific">Sediminitomix flava</name>
    <dbReference type="NCBI Taxonomy" id="379075"/>
    <lineage>
        <taxon>Bacteria</taxon>
        <taxon>Pseudomonadati</taxon>
        <taxon>Bacteroidota</taxon>
        <taxon>Cytophagia</taxon>
        <taxon>Cytophagales</taxon>
        <taxon>Flammeovirgaceae</taxon>
        <taxon>Sediminitomix</taxon>
    </lineage>
</organism>
<keyword evidence="3" id="KW-1185">Reference proteome</keyword>
<feature type="transmembrane region" description="Helical" evidence="1">
    <location>
        <begin position="9"/>
        <end position="26"/>
    </location>
</feature>
<feature type="transmembrane region" description="Helical" evidence="1">
    <location>
        <begin position="32"/>
        <end position="54"/>
    </location>
</feature>
<comment type="caution">
    <text evidence="2">The sequence shown here is derived from an EMBL/GenBank/DDBJ whole genome shotgun (WGS) entry which is preliminary data.</text>
</comment>
<keyword evidence="1" id="KW-0472">Membrane</keyword>
<sequence length="121" mass="14390">MKYFNLRTLIVFLALNTVTLTLNNIWTSDKGWLPFIASLFIGCSILFWLIQSIISLIRNAKLKNEYFYYFGLGLWNILITIDYFKLRIFESTISDFVSLLPYVVMILFWLLPIKVFWSIEK</sequence>
<dbReference type="EMBL" id="QGDO01000030">
    <property type="protein sequence ID" value="PWJ29984.1"/>
    <property type="molecule type" value="Genomic_DNA"/>
</dbReference>
<proteinExistence type="predicted"/>
<name>A0A315YQF2_SEDFL</name>
<reference evidence="2 3" key="1">
    <citation type="submission" date="2018-03" db="EMBL/GenBank/DDBJ databases">
        <title>Genomic Encyclopedia of Archaeal and Bacterial Type Strains, Phase II (KMG-II): from individual species to whole genera.</title>
        <authorList>
            <person name="Goeker M."/>
        </authorList>
    </citation>
    <scope>NUCLEOTIDE SEQUENCE [LARGE SCALE GENOMIC DNA]</scope>
    <source>
        <strain evidence="2 3">DSM 28229</strain>
    </source>
</reference>
<dbReference type="Proteomes" id="UP000245535">
    <property type="component" value="Unassembled WGS sequence"/>
</dbReference>
<dbReference type="AlphaFoldDB" id="A0A315YQF2"/>